<dbReference type="InterPro" id="IPR000585">
    <property type="entry name" value="Hemopexin-like_dom"/>
</dbReference>
<dbReference type="InterPro" id="IPR018487">
    <property type="entry name" value="Hemopexin-like_repeat"/>
</dbReference>
<keyword evidence="3 13" id="KW-0479">Metal-binding</keyword>
<feature type="binding site" evidence="13">
    <location>
        <position position="209"/>
    </location>
    <ligand>
        <name>Zn(2+)</name>
        <dbReference type="ChEBI" id="CHEBI:29105"/>
        <label>2</label>
        <note>catalytic</note>
    </ligand>
</feature>
<feature type="repeat" description="Hemopexin" evidence="16">
    <location>
        <begin position="380"/>
        <end position="429"/>
    </location>
</feature>
<dbReference type="Pfam" id="PF01471">
    <property type="entry name" value="PG_binding_1"/>
    <property type="match status" value="1"/>
</dbReference>
<evidence type="ECO:0000256" key="4">
    <source>
        <dbReference type="ARBA" id="ARBA00022729"/>
    </source>
</evidence>
<name>A0A194R6V0_PAPMA</name>
<evidence type="ECO:0000313" key="18">
    <source>
        <dbReference type="EMBL" id="KPJ13543.1"/>
    </source>
</evidence>
<feature type="binding site" evidence="14">
    <location>
        <position position="340"/>
    </location>
    <ligand>
        <name>Ca(2+)</name>
        <dbReference type="ChEBI" id="CHEBI:29108"/>
        <label>5</label>
    </ligand>
</feature>
<comment type="similarity">
    <text evidence="1">Belongs to the peptidase M10A family.</text>
</comment>
<dbReference type="PROSITE" id="PS00024">
    <property type="entry name" value="HEMOPEXIN"/>
    <property type="match status" value="1"/>
</dbReference>
<dbReference type="InterPro" id="IPR006026">
    <property type="entry name" value="Peptidase_Metallo"/>
</dbReference>
<comment type="cofactor">
    <cofactor evidence="14">
        <name>Zn(2+)</name>
        <dbReference type="ChEBI" id="CHEBI:29105"/>
    </cofactor>
    <text evidence="14">Binds 2 Zn(2+) ions per subunit.</text>
</comment>
<dbReference type="SUPFAM" id="SSF50923">
    <property type="entry name" value="Hemopexin-like domain"/>
    <property type="match status" value="1"/>
</dbReference>
<keyword evidence="10" id="KW-0865">Zymogen</keyword>
<dbReference type="InterPro" id="IPR002477">
    <property type="entry name" value="Peptidoglycan-bd-like"/>
</dbReference>
<dbReference type="PANTHER" id="PTHR10201:SF291">
    <property type="entry name" value="MATRIX METALLOPROTEINASE 1, ISOFORM C-RELATED"/>
    <property type="match status" value="1"/>
</dbReference>
<evidence type="ECO:0000256" key="6">
    <source>
        <dbReference type="ARBA" id="ARBA00022801"/>
    </source>
</evidence>
<dbReference type="Gene3D" id="3.40.390.10">
    <property type="entry name" value="Collagenase (Catalytic Domain)"/>
    <property type="match status" value="1"/>
</dbReference>
<evidence type="ECO:0000256" key="16">
    <source>
        <dbReference type="PROSITE-ProRule" id="PRU01011"/>
    </source>
</evidence>
<evidence type="ECO:0000259" key="17">
    <source>
        <dbReference type="SMART" id="SM00235"/>
    </source>
</evidence>
<dbReference type="GO" id="GO:0030574">
    <property type="term" value="P:collagen catabolic process"/>
    <property type="evidence" value="ECO:0007669"/>
    <property type="project" value="TreeGrafter"/>
</dbReference>
<dbReference type="Pfam" id="PF00413">
    <property type="entry name" value="Peptidase_M10"/>
    <property type="match status" value="1"/>
</dbReference>
<dbReference type="GO" id="GO:0004222">
    <property type="term" value="F:metalloendopeptidase activity"/>
    <property type="evidence" value="ECO:0007669"/>
    <property type="project" value="InterPro"/>
</dbReference>
<evidence type="ECO:0000313" key="19">
    <source>
        <dbReference type="Proteomes" id="UP000053240"/>
    </source>
</evidence>
<dbReference type="InParanoid" id="A0A194R6V0"/>
<evidence type="ECO:0000256" key="8">
    <source>
        <dbReference type="ARBA" id="ARBA00022837"/>
    </source>
</evidence>
<dbReference type="SUPFAM" id="SSF47090">
    <property type="entry name" value="PGBD-like"/>
    <property type="match status" value="1"/>
</dbReference>
<feature type="binding site" evidence="14">
    <location>
        <position position="191"/>
    </location>
    <ligand>
        <name>Ca(2+)</name>
        <dbReference type="ChEBI" id="CHEBI:29108"/>
        <label>3</label>
    </ligand>
</feature>
<protein>
    <submittedName>
        <fullName evidence="18">Matrix metalloproteinase-14</fullName>
    </submittedName>
</protein>
<keyword evidence="5" id="KW-0677">Repeat</keyword>
<feature type="active site" evidence="12">
    <location>
        <position position="210"/>
    </location>
</feature>
<dbReference type="PIRSF" id="PIRSF001191">
    <property type="entry name" value="Peptidase_M10A_matrix"/>
    <property type="match status" value="1"/>
</dbReference>
<keyword evidence="7 13" id="KW-0862">Zinc</keyword>
<feature type="binding site" evidence="14">
    <location>
        <position position="227"/>
    </location>
    <ligand>
        <name>Zn(2+)</name>
        <dbReference type="ChEBI" id="CHEBI:29105"/>
        <label>2</label>
        <note>catalytic</note>
    </ligand>
</feature>
<dbReference type="CDD" id="cd00094">
    <property type="entry name" value="HX"/>
    <property type="match status" value="1"/>
</dbReference>
<sequence length="565" mass="62287">MCRHIVMQVTRQASPAVAKMYLAQYGYLSPSVRNPSSGHIMDESSWRRAIAEFQSFAGLNATGELDDETAKVMSLPRCGVKDKVGFGESRAKRYALQGSRWRVKNLTYKISKYPTRLNQAEVDAELAKAFSVWSDYTDLTFTQKRSGQVHIEIRFEKGEHGDGDPFDGPGGTLAHAYFPVYGGDAHFDDAEVWSINSRRGTNLFQVAAHEFGHSLGLSHSDVRSALMAPFYRGYDPAFQLDQDDIQGIQALYGHKTQLDIGGGYPARPTAPRVTTTPSSTEDAALCADPSFDTIFNSADGATFVFKGEYYWRLTESGVAAGYPRLISRAWPGLPANIDAAFTYKNGKTYFFKGSKYWRYNGQNIDGDYPKEISEGFTGIPDNIDAALVWSGNGKIYFYKGAKFWRFDPAQRPPVKSTYPKPLSNWEGIPDSIDAALQYTNGYTYFFKGGSYWRFNDRTFSVDTDKPAFPRSTGYWWLGCSSAPRGTVGGNARLSDANEAAAYTQLPDEDDVGDILFDAVKYLFVWGGIDEGERAGGNGGNGSVSVRPSLASLAALCALLVLSARS</sequence>
<evidence type="ECO:0000256" key="9">
    <source>
        <dbReference type="ARBA" id="ARBA00023049"/>
    </source>
</evidence>
<dbReference type="CDD" id="cd04278">
    <property type="entry name" value="ZnMc_MMP"/>
    <property type="match status" value="1"/>
</dbReference>
<dbReference type="InterPro" id="IPR001818">
    <property type="entry name" value="Pept_M10_metallopeptidase"/>
</dbReference>
<feature type="binding site" evidence="14">
    <location>
        <position position="294"/>
    </location>
    <ligand>
        <name>Ca(2+)</name>
        <dbReference type="ChEBI" id="CHEBI:29108"/>
        <label>5</label>
    </ligand>
</feature>
<feature type="binding site" evidence="13">
    <location>
        <position position="213"/>
    </location>
    <ligand>
        <name>Zn(2+)</name>
        <dbReference type="ChEBI" id="CHEBI:29105"/>
        <label>2</label>
        <note>catalytic</note>
    </ligand>
</feature>
<dbReference type="PRINTS" id="PR00138">
    <property type="entry name" value="MATRIXIN"/>
</dbReference>
<dbReference type="Gene3D" id="2.110.10.10">
    <property type="entry name" value="Hemopexin-like domain"/>
    <property type="match status" value="1"/>
</dbReference>
<feature type="binding site" evidence="14">
    <location>
        <position position="182"/>
    </location>
    <ligand>
        <name>Ca(2+)</name>
        <dbReference type="ChEBI" id="CHEBI:29108"/>
        <label>2</label>
    </ligand>
</feature>
<feature type="binding site" evidence="14">
    <location>
        <position position="168"/>
    </location>
    <ligand>
        <name>Ca(2+)</name>
        <dbReference type="ChEBI" id="CHEBI:29108"/>
        <label>3</label>
    </ligand>
</feature>
<keyword evidence="9" id="KW-0482">Metalloprotease</keyword>
<feature type="repeat" description="Hemopexin" evidence="16">
    <location>
        <begin position="278"/>
        <end position="333"/>
    </location>
</feature>
<feature type="binding site" evidence="14">
    <location>
        <position position="162"/>
    </location>
    <ligand>
        <name>Zn(2+)</name>
        <dbReference type="ChEBI" id="CHEBI:29105"/>
        <label>1</label>
    </ligand>
</feature>
<dbReference type="GO" id="GO:0006508">
    <property type="term" value="P:proteolysis"/>
    <property type="evidence" value="ECO:0007669"/>
    <property type="project" value="UniProtKB-KW"/>
</dbReference>
<dbReference type="EMBL" id="KQ460615">
    <property type="protein sequence ID" value="KPJ13543.1"/>
    <property type="molecule type" value="Genomic_DNA"/>
</dbReference>
<evidence type="ECO:0000256" key="11">
    <source>
        <dbReference type="ARBA" id="ARBA00023157"/>
    </source>
</evidence>
<feature type="repeat" description="Hemopexin" evidence="16">
    <location>
        <begin position="430"/>
        <end position="479"/>
    </location>
</feature>
<feature type="binding site" evidence="13">
    <location>
        <position position="219"/>
    </location>
    <ligand>
        <name>Zn(2+)</name>
        <dbReference type="ChEBI" id="CHEBI:29105"/>
        <label>2</label>
        <note>catalytic</note>
    </ligand>
</feature>
<feature type="binding site" evidence="14">
    <location>
        <position position="292"/>
    </location>
    <ligand>
        <name>Ca(2+)</name>
        <dbReference type="ChEBI" id="CHEBI:29108"/>
        <label>4</label>
    </ligand>
</feature>
<keyword evidence="19" id="KW-1185">Reference proteome</keyword>
<dbReference type="FunFam" id="3.40.390.10:FF:000022">
    <property type="entry name" value="Matrix metalloproteinase 1, isoform C"/>
    <property type="match status" value="1"/>
</dbReference>
<feature type="binding site" description="in inhibited form" evidence="14">
    <location>
        <position position="78"/>
    </location>
    <ligand>
        <name>Zn(2+)</name>
        <dbReference type="ChEBI" id="CHEBI:29105"/>
        <label>2</label>
        <note>catalytic</note>
    </ligand>
</feature>
<dbReference type="SMART" id="SM00235">
    <property type="entry name" value="ZnMc"/>
    <property type="match status" value="1"/>
</dbReference>
<evidence type="ECO:0000256" key="13">
    <source>
        <dbReference type="PIRSR" id="PIRSR001191-2"/>
    </source>
</evidence>
<evidence type="ECO:0000256" key="15">
    <source>
        <dbReference type="PIRSR" id="PIRSR621190-4"/>
    </source>
</evidence>
<feature type="binding site" evidence="14">
    <location>
        <position position="175"/>
    </location>
    <ligand>
        <name>Zn(2+)</name>
        <dbReference type="ChEBI" id="CHEBI:29105"/>
        <label>1</label>
    </ligand>
</feature>
<feature type="binding site" evidence="14">
    <location>
        <position position="188"/>
    </location>
    <ligand>
        <name>Ca(2+)</name>
        <dbReference type="ChEBI" id="CHEBI:29108"/>
        <label>3</label>
    </ligand>
</feature>
<feature type="domain" description="Peptidase metallopeptidase" evidence="17">
    <location>
        <begin position="97"/>
        <end position="254"/>
    </location>
</feature>
<feature type="modified residue" description="Phosphotyrosine; by PKDCC" evidence="15">
    <location>
        <position position="368"/>
    </location>
</feature>
<dbReference type="InterPro" id="IPR036365">
    <property type="entry name" value="PGBD-like_sf"/>
</dbReference>
<accession>A0A194R6V0</accession>
<feature type="binding site" evidence="14">
    <location>
        <position position="186"/>
    </location>
    <ligand>
        <name>Zn(2+)</name>
        <dbReference type="ChEBI" id="CHEBI:29105"/>
        <label>1</label>
    </ligand>
</feature>
<dbReference type="InterPro" id="IPR024079">
    <property type="entry name" value="MetalloPept_cat_dom_sf"/>
</dbReference>
<dbReference type="FunFam" id="2.110.10.10:FF:000007">
    <property type="entry name" value="stromelysin-3 isoform X2"/>
    <property type="match status" value="1"/>
</dbReference>
<evidence type="ECO:0000256" key="2">
    <source>
        <dbReference type="ARBA" id="ARBA00022670"/>
    </source>
</evidence>
<feature type="binding site" evidence="14">
    <location>
        <position position="191"/>
    </location>
    <ligand>
        <name>Ca(2+)</name>
        <dbReference type="ChEBI" id="CHEBI:29108"/>
        <label>1</label>
    </ligand>
</feature>
<dbReference type="STRING" id="76193.A0A194R6V0"/>
<feature type="binding site" evidence="14">
    <location>
        <position position="433"/>
    </location>
    <ligand>
        <name>Ca(2+)</name>
        <dbReference type="ChEBI" id="CHEBI:29108"/>
        <label>4</label>
    </ligand>
</feature>
<dbReference type="InterPro" id="IPR021190">
    <property type="entry name" value="Pept_M10A"/>
</dbReference>
<evidence type="ECO:0000256" key="7">
    <source>
        <dbReference type="ARBA" id="ARBA00022833"/>
    </source>
</evidence>
<dbReference type="InterPro" id="IPR033739">
    <property type="entry name" value="M10A_MMP"/>
</dbReference>
<feature type="binding site" evidence="14">
    <location>
        <position position="189"/>
    </location>
    <ligand>
        <name>Ca(2+)</name>
        <dbReference type="ChEBI" id="CHEBI:29108"/>
        <label>1</label>
    </ligand>
</feature>
<dbReference type="GO" id="GO:0030198">
    <property type="term" value="P:extracellular matrix organization"/>
    <property type="evidence" value="ECO:0007669"/>
    <property type="project" value="TreeGrafter"/>
</dbReference>
<evidence type="ECO:0000256" key="12">
    <source>
        <dbReference type="PIRSR" id="PIRSR001191-1"/>
    </source>
</evidence>
<dbReference type="SUPFAM" id="SSF55486">
    <property type="entry name" value="Metalloproteases ('zincins'), catalytic domain"/>
    <property type="match status" value="1"/>
</dbReference>
<organism evidence="18 19">
    <name type="scientific">Papilio machaon</name>
    <name type="common">Old World swallowtail butterfly</name>
    <dbReference type="NCBI Taxonomy" id="76193"/>
    <lineage>
        <taxon>Eukaryota</taxon>
        <taxon>Metazoa</taxon>
        <taxon>Ecdysozoa</taxon>
        <taxon>Arthropoda</taxon>
        <taxon>Hexapoda</taxon>
        <taxon>Insecta</taxon>
        <taxon>Pterygota</taxon>
        <taxon>Neoptera</taxon>
        <taxon>Endopterygota</taxon>
        <taxon>Lepidoptera</taxon>
        <taxon>Glossata</taxon>
        <taxon>Ditrysia</taxon>
        <taxon>Papilionoidea</taxon>
        <taxon>Papilionidae</taxon>
        <taxon>Papilioninae</taxon>
        <taxon>Papilio</taxon>
    </lineage>
</organism>
<dbReference type="Proteomes" id="UP000053240">
    <property type="component" value="Unassembled WGS sequence"/>
</dbReference>
<keyword evidence="8 14" id="KW-0106">Calcium</keyword>
<dbReference type="SMART" id="SM00120">
    <property type="entry name" value="HX"/>
    <property type="match status" value="4"/>
</dbReference>
<feature type="binding site" evidence="14">
    <location>
        <position position="386"/>
    </location>
    <ligand>
        <name>Ca(2+)</name>
        <dbReference type="ChEBI" id="CHEBI:29108"/>
        <label>5</label>
    </ligand>
</feature>
<evidence type="ECO:0000256" key="10">
    <source>
        <dbReference type="ARBA" id="ARBA00023145"/>
    </source>
</evidence>
<evidence type="ECO:0000256" key="1">
    <source>
        <dbReference type="ARBA" id="ARBA00010370"/>
    </source>
</evidence>
<dbReference type="GO" id="GO:0008270">
    <property type="term" value="F:zinc ion binding"/>
    <property type="evidence" value="ECO:0007669"/>
    <property type="project" value="InterPro"/>
</dbReference>
<feature type="binding site" evidence="14">
    <location>
        <position position="184"/>
    </location>
    <ligand>
        <name>Ca(2+)</name>
        <dbReference type="ChEBI" id="CHEBI:29108"/>
        <label>2</label>
    </ligand>
</feature>
<dbReference type="AlphaFoldDB" id="A0A194R6V0"/>
<dbReference type="InterPro" id="IPR036375">
    <property type="entry name" value="Hemopexin-like_dom_sf"/>
</dbReference>
<feature type="binding site" evidence="14">
    <location>
        <position position="160"/>
    </location>
    <ligand>
        <name>Zn(2+)</name>
        <dbReference type="ChEBI" id="CHEBI:29105"/>
        <label>1</label>
    </ligand>
</feature>
<gene>
    <name evidence="18" type="ORF">RR48_10727</name>
</gene>
<reference evidence="18 19" key="1">
    <citation type="journal article" date="2015" name="Nat. Commun.">
        <title>Outbred genome sequencing and CRISPR/Cas9 gene editing in butterflies.</title>
        <authorList>
            <person name="Li X."/>
            <person name="Fan D."/>
            <person name="Zhang W."/>
            <person name="Liu G."/>
            <person name="Zhang L."/>
            <person name="Zhao L."/>
            <person name="Fang X."/>
            <person name="Chen L."/>
            <person name="Dong Y."/>
            <person name="Chen Y."/>
            <person name="Ding Y."/>
            <person name="Zhao R."/>
            <person name="Feng M."/>
            <person name="Zhu Y."/>
            <person name="Feng Y."/>
            <person name="Jiang X."/>
            <person name="Zhu D."/>
            <person name="Xiang H."/>
            <person name="Feng X."/>
            <person name="Li S."/>
            <person name="Wang J."/>
            <person name="Zhang G."/>
            <person name="Kronforst M.R."/>
            <person name="Wang W."/>
        </authorList>
    </citation>
    <scope>NUCLEOTIDE SEQUENCE [LARGE SCALE GENOMIC DNA]</scope>
    <source>
        <strain evidence="18">Ya'a_city_454_Pm</strain>
        <tissue evidence="18">Whole body</tissue>
    </source>
</reference>
<evidence type="ECO:0000256" key="5">
    <source>
        <dbReference type="ARBA" id="ARBA00022737"/>
    </source>
</evidence>
<keyword evidence="6" id="KW-0378">Hydrolase</keyword>
<dbReference type="InterPro" id="IPR018486">
    <property type="entry name" value="Hemopexin_CS"/>
</dbReference>
<dbReference type="GO" id="GO:0031012">
    <property type="term" value="C:extracellular matrix"/>
    <property type="evidence" value="ECO:0007669"/>
    <property type="project" value="InterPro"/>
</dbReference>
<dbReference type="PROSITE" id="PS51642">
    <property type="entry name" value="HEMOPEXIN_2"/>
    <property type="match status" value="4"/>
</dbReference>
<evidence type="ECO:0000256" key="3">
    <source>
        <dbReference type="ARBA" id="ARBA00022723"/>
    </source>
</evidence>
<proteinExistence type="inferred from homology"/>
<evidence type="ECO:0000256" key="14">
    <source>
        <dbReference type="PIRSR" id="PIRSR621190-2"/>
    </source>
</evidence>
<feature type="binding site" evidence="14">
    <location>
        <position position="167"/>
    </location>
    <ligand>
        <name>Ca(2+)</name>
        <dbReference type="ChEBI" id="CHEBI:29108"/>
        <label>3</label>
    </ligand>
</feature>
<feature type="binding site" evidence="14">
    <location>
        <position position="338"/>
    </location>
    <ligand>
        <name>Ca(2+)</name>
        <dbReference type="ChEBI" id="CHEBI:29108"/>
        <label>4</label>
    </ligand>
</feature>
<dbReference type="FunCoup" id="A0A194R6V0">
    <property type="interactions" value="36"/>
</dbReference>
<keyword evidence="4" id="KW-0732">Signal</keyword>
<feature type="repeat" description="Hemopexin" evidence="16">
    <location>
        <begin position="334"/>
        <end position="379"/>
    </location>
</feature>
<keyword evidence="11" id="KW-1015">Disulfide bond</keyword>
<keyword evidence="2" id="KW-0645">Protease</keyword>
<comment type="cofactor">
    <cofactor evidence="14">
        <name>Ca(2+)</name>
        <dbReference type="ChEBI" id="CHEBI:29108"/>
    </cofactor>
    <text evidence="14">Can bind about 5 Ca(2+) ions per subunit.</text>
</comment>
<dbReference type="GO" id="GO:0005615">
    <property type="term" value="C:extracellular space"/>
    <property type="evidence" value="ECO:0007669"/>
    <property type="project" value="TreeGrafter"/>
</dbReference>
<dbReference type="PANTHER" id="PTHR10201">
    <property type="entry name" value="MATRIX METALLOPROTEINASE"/>
    <property type="match status" value="1"/>
</dbReference>
<dbReference type="Pfam" id="PF00045">
    <property type="entry name" value="Hemopexin"/>
    <property type="match status" value="4"/>
</dbReference>